<dbReference type="CDD" id="cd07377">
    <property type="entry name" value="WHTH_GntR"/>
    <property type="match status" value="1"/>
</dbReference>
<keyword evidence="3" id="KW-0804">Transcription</keyword>
<accession>A0A9X2A2V5</accession>
<comment type="caution">
    <text evidence="5">The sequence shown here is derived from an EMBL/GenBank/DDBJ whole genome shotgun (WGS) entry which is preliminary data.</text>
</comment>
<dbReference type="SMART" id="SM00866">
    <property type="entry name" value="UTRA"/>
    <property type="match status" value="1"/>
</dbReference>
<dbReference type="Proteomes" id="UP001139150">
    <property type="component" value="Unassembled WGS sequence"/>
</dbReference>
<dbReference type="RefSeq" id="WP_250094643.1">
    <property type="nucleotide sequence ID" value="NZ_JAKRYL010000001.1"/>
</dbReference>
<evidence type="ECO:0000313" key="5">
    <source>
        <dbReference type="EMBL" id="MCL7745712.1"/>
    </source>
</evidence>
<dbReference type="InterPro" id="IPR028978">
    <property type="entry name" value="Chorismate_lyase_/UTRA_dom_sf"/>
</dbReference>
<dbReference type="InterPro" id="IPR050679">
    <property type="entry name" value="Bact_HTH_transcr_reg"/>
</dbReference>
<evidence type="ECO:0000256" key="3">
    <source>
        <dbReference type="ARBA" id="ARBA00023163"/>
    </source>
</evidence>
<dbReference type="Gene3D" id="1.10.10.10">
    <property type="entry name" value="Winged helix-like DNA-binding domain superfamily/Winged helix DNA-binding domain"/>
    <property type="match status" value="1"/>
</dbReference>
<dbReference type="PANTHER" id="PTHR44846">
    <property type="entry name" value="MANNOSYL-D-GLYCERATE TRANSPORT/METABOLISM SYSTEM REPRESSOR MNGR-RELATED"/>
    <property type="match status" value="1"/>
</dbReference>
<sequence>MSSSPLYKQLAKKIKQQIHNGELSEGDAIPSENKLAETYGVSRVTIRQAIDLLVSQELLRRVQGSGTYVSEKKIEHNIYHLQGFTEEMEQLKKKTINKVLCYELKHPDEKIRGILGLDEDDQTFFVSRLRYVDDKPVVFERTYLPVTLFPDLSYEVMQGSKYKFIEQQKKWRIKQSFQEIIPLLPDEEIRKLLSLKEGTPILKVRLWSTLENDVVFEYTELFFKSDDYKFTIVANRF</sequence>
<keyword evidence="6" id="KW-1185">Reference proteome</keyword>
<dbReference type="Pfam" id="PF00392">
    <property type="entry name" value="GntR"/>
    <property type="match status" value="1"/>
</dbReference>
<dbReference type="PANTHER" id="PTHR44846:SF1">
    <property type="entry name" value="MANNOSYL-D-GLYCERATE TRANSPORT_METABOLISM SYSTEM REPRESSOR MNGR-RELATED"/>
    <property type="match status" value="1"/>
</dbReference>
<dbReference type="GO" id="GO:0003677">
    <property type="term" value="F:DNA binding"/>
    <property type="evidence" value="ECO:0007669"/>
    <property type="project" value="UniProtKB-KW"/>
</dbReference>
<dbReference type="EMBL" id="JAKRYL010000001">
    <property type="protein sequence ID" value="MCL7745712.1"/>
    <property type="molecule type" value="Genomic_DNA"/>
</dbReference>
<dbReference type="InterPro" id="IPR000524">
    <property type="entry name" value="Tscrpt_reg_HTH_GntR"/>
</dbReference>
<dbReference type="PRINTS" id="PR00035">
    <property type="entry name" value="HTHGNTR"/>
</dbReference>
<dbReference type="InterPro" id="IPR011663">
    <property type="entry name" value="UTRA"/>
</dbReference>
<proteinExistence type="predicted"/>
<evidence type="ECO:0000259" key="4">
    <source>
        <dbReference type="PROSITE" id="PS50949"/>
    </source>
</evidence>
<dbReference type="InterPro" id="IPR036390">
    <property type="entry name" value="WH_DNA-bd_sf"/>
</dbReference>
<feature type="domain" description="HTH gntR-type" evidence="4">
    <location>
        <begin position="4"/>
        <end position="72"/>
    </location>
</feature>
<name>A0A9X2A2V5_9BACI</name>
<evidence type="ECO:0000313" key="6">
    <source>
        <dbReference type="Proteomes" id="UP001139150"/>
    </source>
</evidence>
<dbReference type="SUPFAM" id="SSF46785">
    <property type="entry name" value="Winged helix' DNA-binding domain"/>
    <property type="match status" value="1"/>
</dbReference>
<dbReference type="GO" id="GO:0045892">
    <property type="term" value="P:negative regulation of DNA-templated transcription"/>
    <property type="evidence" value="ECO:0007669"/>
    <property type="project" value="TreeGrafter"/>
</dbReference>
<dbReference type="FunFam" id="1.10.10.10:FF:000079">
    <property type="entry name" value="GntR family transcriptional regulator"/>
    <property type="match status" value="1"/>
</dbReference>
<dbReference type="GO" id="GO:0003700">
    <property type="term" value="F:DNA-binding transcription factor activity"/>
    <property type="evidence" value="ECO:0007669"/>
    <property type="project" value="InterPro"/>
</dbReference>
<keyword evidence="2" id="KW-0238">DNA-binding</keyword>
<dbReference type="SUPFAM" id="SSF64288">
    <property type="entry name" value="Chorismate lyase-like"/>
    <property type="match status" value="1"/>
</dbReference>
<dbReference type="Gene3D" id="3.40.1410.10">
    <property type="entry name" value="Chorismate lyase-like"/>
    <property type="match status" value="1"/>
</dbReference>
<organism evidence="5 6">
    <name type="scientific">Halalkalibacter alkaliphilus</name>
    <dbReference type="NCBI Taxonomy" id="2917993"/>
    <lineage>
        <taxon>Bacteria</taxon>
        <taxon>Bacillati</taxon>
        <taxon>Bacillota</taxon>
        <taxon>Bacilli</taxon>
        <taxon>Bacillales</taxon>
        <taxon>Bacillaceae</taxon>
        <taxon>Halalkalibacter</taxon>
    </lineage>
</organism>
<keyword evidence="1" id="KW-0805">Transcription regulation</keyword>
<dbReference type="Pfam" id="PF07702">
    <property type="entry name" value="UTRA"/>
    <property type="match status" value="1"/>
</dbReference>
<dbReference type="InterPro" id="IPR036388">
    <property type="entry name" value="WH-like_DNA-bd_sf"/>
</dbReference>
<dbReference type="SMART" id="SM00345">
    <property type="entry name" value="HTH_GNTR"/>
    <property type="match status" value="1"/>
</dbReference>
<evidence type="ECO:0000256" key="1">
    <source>
        <dbReference type="ARBA" id="ARBA00023015"/>
    </source>
</evidence>
<gene>
    <name evidence="5" type="ORF">MF646_01140</name>
</gene>
<reference evidence="5" key="1">
    <citation type="submission" date="2022-02" db="EMBL/GenBank/DDBJ databases">
        <title>Halalkalibacter sp. nov. isolated from Lonar Lake, India.</title>
        <authorList>
            <person name="Joshi A."/>
            <person name="Thite S."/>
            <person name="Lodha T."/>
        </authorList>
    </citation>
    <scope>NUCLEOTIDE SEQUENCE</scope>
    <source>
        <strain evidence="5">MEB205</strain>
    </source>
</reference>
<dbReference type="AlphaFoldDB" id="A0A9X2A2V5"/>
<protein>
    <submittedName>
        <fullName evidence="5">UTRA domain-containing protein</fullName>
    </submittedName>
</protein>
<dbReference type="PROSITE" id="PS50949">
    <property type="entry name" value="HTH_GNTR"/>
    <property type="match status" value="1"/>
</dbReference>
<evidence type="ECO:0000256" key="2">
    <source>
        <dbReference type="ARBA" id="ARBA00023125"/>
    </source>
</evidence>